<reference evidence="2" key="1">
    <citation type="submission" date="2016-11" db="UniProtKB">
        <authorList>
            <consortium name="WormBaseParasite"/>
        </authorList>
    </citation>
    <scope>IDENTIFICATION</scope>
</reference>
<proteinExistence type="predicted"/>
<keyword evidence="1" id="KW-1185">Reference proteome</keyword>
<evidence type="ECO:0000313" key="1">
    <source>
        <dbReference type="Proteomes" id="UP000095283"/>
    </source>
</evidence>
<dbReference type="WBParaSite" id="Hba_00565">
    <property type="protein sequence ID" value="Hba_00565"/>
    <property type="gene ID" value="Hba_00565"/>
</dbReference>
<name>A0A1I7W7F5_HETBA</name>
<evidence type="ECO:0000313" key="2">
    <source>
        <dbReference type="WBParaSite" id="Hba_00565"/>
    </source>
</evidence>
<protein>
    <submittedName>
        <fullName evidence="2">Uncharacterized protein</fullName>
    </submittedName>
</protein>
<accession>A0A1I7W7F5</accession>
<organism evidence="1 2">
    <name type="scientific">Heterorhabditis bacteriophora</name>
    <name type="common">Entomopathogenic nematode worm</name>
    <dbReference type="NCBI Taxonomy" id="37862"/>
    <lineage>
        <taxon>Eukaryota</taxon>
        <taxon>Metazoa</taxon>
        <taxon>Ecdysozoa</taxon>
        <taxon>Nematoda</taxon>
        <taxon>Chromadorea</taxon>
        <taxon>Rhabditida</taxon>
        <taxon>Rhabditina</taxon>
        <taxon>Rhabditomorpha</taxon>
        <taxon>Strongyloidea</taxon>
        <taxon>Heterorhabditidae</taxon>
        <taxon>Heterorhabditis</taxon>
    </lineage>
</organism>
<dbReference type="Proteomes" id="UP000095283">
    <property type="component" value="Unplaced"/>
</dbReference>
<dbReference type="AlphaFoldDB" id="A0A1I7W7F5"/>
<sequence length="101" mass="11568">MGNNYTSLSTQDPNDIIAGRDRPLYYLYENCYCYSYLKTSLQNIALNNVDTGECALKWTGHESEVTKKCCGKSHDLEWIERPDCEAMAVQFEGYTANIPWP</sequence>